<dbReference type="Gene3D" id="2.30.40.10">
    <property type="entry name" value="Urease, subunit C, domain 1"/>
    <property type="match status" value="1"/>
</dbReference>
<evidence type="ECO:0000259" key="1">
    <source>
        <dbReference type="Pfam" id="PF01979"/>
    </source>
</evidence>
<comment type="caution">
    <text evidence="2">The sequence shown here is derived from an EMBL/GenBank/DDBJ whole genome shotgun (WGS) entry which is preliminary data.</text>
</comment>
<dbReference type="SUPFAM" id="SSF51338">
    <property type="entry name" value="Composite domain of metallo-dependent hydrolases"/>
    <property type="match status" value="1"/>
</dbReference>
<name>A0A3N2RGL3_LYSEN</name>
<dbReference type="PANTHER" id="PTHR43135:SF3">
    <property type="entry name" value="ALPHA-D-RIBOSE 1-METHYLPHOSPHONATE 5-TRIPHOSPHATE DIPHOSPHATASE"/>
    <property type="match status" value="1"/>
</dbReference>
<dbReference type="InterPro" id="IPR032466">
    <property type="entry name" value="Metal_Hydrolase"/>
</dbReference>
<dbReference type="InterPro" id="IPR011059">
    <property type="entry name" value="Metal-dep_hydrolase_composite"/>
</dbReference>
<dbReference type="Pfam" id="PF01979">
    <property type="entry name" value="Amidohydro_1"/>
    <property type="match status" value="1"/>
</dbReference>
<dbReference type="Gene3D" id="1.20.58.520">
    <property type="entry name" value="Amidohydrolase"/>
    <property type="match status" value="1"/>
</dbReference>
<protein>
    <recommendedName>
        <fullName evidence="1">Amidohydrolase-related domain-containing protein</fullName>
    </recommendedName>
</protein>
<dbReference type="InterPro" id="IPR006680">
    <property type="entry name" value="Amidohydro-rel"/>
</dbReference>
<dbReference type="PANTHER" id="PTHR43135">
    <property type="entry name" value="ALPHA-D-RIBOSE 1-METHYLPHOSPHONATE 5-TRIPHOSPHATE DIPHOSPHATASE"/>
    <property type="match status" value="1"/>
</dbReference>
<dbReference type="SUPFAM" id="SSF51556">
    <property type="entry name" value="Metallo-dependent hydrolases"/>
    <property type="match status" value="1"/>
</dbReference>
<dbReference type="GO" id="GO:0016810">
    <property type="term" value="F:hydrolase activity, acting on carbon-nitrogen (but not peptide) bonds"/>
    <property type="evidence" value="ECO:0007669"/>
    <property type="project" value="InterPro"/>
</dbReference>
<dbReference type="AlphaFoldDB" id="A0A3N2RGL3"/>
<dbReference type="Gene3D" id="3.30.110.90">
    <property type="entry name" value="Amidohydrolase"/>
    <property type="match status" value="1"/>
</dbReference>
<dbReference type="Gene3D" id="3.40.50.10910">
    <property type="entry name" value="Amidohydrolase"/>
    <property type="match status" value="1"/>
</dbReference>
<accession>A0A3N2RGL3</accession>
<evidence type="ECO:0000313" key="2">
    <source>
        <dbReference type="EMBL" id="ROU06568.1"/>
    </source>
</evidence>
<reference evidence="2 3" key="1">
    <citation type="submission" date="2018-10" db="EMBL/GenBank/DDBJ databases">
        <title>The genome of Lysobacter enzymogenes OH11.</title>
        <authorList>
            <person name="Liu F."/>
            <person name="Zhao Y."/>
            <person name="Qian G."/>
            <person name="Chen Y."/>
            <person name="Xu H."/>
        </authorList>
    </citation>
    <scope>NUCLEOTIDE SEQUENCE [LARGE SCALE GENOMIC DNA]</scope>
    <source>
        <strain evidence="2 3">OH11</strain>
    </source>
</reference>
<sequence length="447" mass="48022">MERTDAAGKSAWCGAILALIVAWGAPARAAEYLELTDLRLIDGTGAGERRVARLIARDGVIVAIDAQGAVPVPEADARWTRIGLDGAWVTPGLIETHAHVARFPDTRNEAQRLLQQAARGGVTGVRDLGGDARALADIARSLQAREWIGPHLSYSAMFGGPALFESGPTAALAPGHAPGAAPWSRKIEAGTDLSEAVAQAQGSGADNIKVYGDLSPAQARGLIEQARRRGLRSTAHATVFPTRPSELVEAGIGTLSHSPYLVWEAVDTVPADFKMRTQGPWKRVPPDHPRLLALYRRMAERGVFLDSTLYVYRSMKRYSAQIRADWADEAFAWGAKATAIARREGVRVTAGTDWFEPDYGETLPHTHDELALLVEFSGFTPMQALLAGTRDGAAALGLQDATGTVEVGKSADLMVLDADPLADIRNTRKLRMTVRGGQVLLPQVPQR</sequence>
<evidence type="ECO:0000313" key="3">
    <source>
        <dbReference type="Proteomes" id="UP000275910"/>
    </source>
</evidence>
<feature type="domain" description="Amidohydrolase-related" evidence="1">
    <location>
        <begin position="88"/>
        <end position="439"/>
    </location>
</feature>
<organism evidence="2 3">
    <name type="scientific">Lysobacter enzymogenes</name>
    <dbReference type="NCBI Taxonomy" id="69"/>
    <lineage>
        <taxon>Bacteria</taxon>
        <taxon>Pseudomonadati</taxon>
        <taxon>Pseudomonadota</taxon>
        <taxon>Gammaproteobacteria</taxon>
        <taxon>Lysobacterales</taxon>
        <taxon>Lysobacteraceae</taxon>
        <taxon>Lysobacter</taxon>
    </lineage>
</organism>
<dbReference type="InterPro" id="IPR051781">
    <property type="entry name" value="Metallo-dep_Hydrolase"/>
</dbReference>
<gene>
    <name evidence="2" type="ORF">D9T17_12765</name>
</gene>
<dbReference type="RefSeq" id="WP_123647766.1">
    <property type="nucleotide sequence ID" value="NZ_RCTY01000032.1"/>
</dbReference>
<proteinExistence type="predicted"/>
<dbReference type="EMBL" id="RCTY01000032">
    <property type="protein sequence ID" value="ROU06568.1"/>
    <property type="molecule type" value="Genomic_DNA"/>
</dbReference>
<dbReference type="Proteomes" id="UP000275910">
    <property type="component" value="Unassembled WGS sequence"/>
</dbReference>